<protein>
    <submittedName>
        <fullName evidence="1">Uncharacterized protein</fullName>
    </submittedName>
</protein>
<dbReference type="SUPFAM" id="SSF56300">
    <property type="entry name" value="Metallo-dependent phosphatases"/>
    <property type="match status" value="1"/>
</dbReference>
<dbReference type="InterPro" id="IPR029052">
    <property type="entry name" value="Metallo-depent_PP-like"/>
</dbReference>
<name>X1AGU7_9ZZZZ</name>
<dbReference type="EMBL" id="BART01016398">
    <property type="protein sequence ID" value="GAG81189.1"/>
    <property type="molecule type" value="Genomic_DNA"/>
</dbReference>
<feature type="non-terminal residue" evidence="1">
    <location>
        <position position="1"/>
    </location>
</feature>
<comment type="caution">
    <text evidence="1">The sequence shown here is derived from an EMBL/GenBank/DDBJ whole genome shotgun (WGS) entry which is preliminary data.</text>
</comment>
<reference evidence="1" key="1">
    <citation type="journal article" date="2014" name="Front. Microbiol.">
        <title>High frequency of phylogenetically diverse reductive dehalogenase-homologous genes in deep subseafloor sedimentary metagenomes.</title>
        <authorList>
            <person name="Kawai M."/>
            <person name="Futagami T."/>
            <person name="Toyoda A."/>
            <person name="Takaki Y."/>
            <person name="Nishi S."/>
            <person name="Hori S."/>
            <person name="Arai W."/>
            <person name="Tsubouchi T."/>
            <person name="Morono Y."/>
            <person name="Uchiyama I."/>
            <person name="Ito T."/>
            <person name="Fujiyama A."/>
            <person name="Inagaki F."/>
            <person name="Takami H."/>
        </authorList>
    </citation>
    <scope>NUCLEOTIDE SEQUENCE</scope>
    <source>
        <strain evidence="1">Expedition CK06-06</strain>
    </source>
</reference>
<organism evidence="1">
    <name type="scientific">marine sediment metagenome</name>
    <dbReference type="NCBI Taxonomy" id="412755"/>
    <lineage>
        <taxon>unclassified sequences</taxon>
        <taxon>metagenomes</taxon>
        <taxon>ecological metagenomes</taxon>
    </lineage>
</organism>
<evidence type="ECO:0000313" key="1">
    <source>
        <dbReference type="EMBL" id="GAG81189.1"/>
    </source>
</evidence>
<sequence length="298" mass="35375">GDIIDYLNIGRGNNHYKNNFHVFIDIILGLNKGLNDPPYLGNDEEFVNKHEIMVPIFTIPGNHDFRRSHYGIKFGQIHKIFGMTHSDVKGYSDIKFFNYFTVLRANDKFLKDYFRYINPNLNFKLKIGDQYNFIFLDTGQDSIADMHDLLKGGPSTKGIKEYQVDLLRAYIRLAHNEKVIVVMHTPPVSPNLSYLKKRKYRKKLKIKNRRLKWSDFYENNLRKHNVTGRLDMILNLKYQTIMYNWATLLRIFTGSDKIIQRKVDFVMCGHTHTLKEYRLKEAKETERINFGFWFSQFI</sequence>
<gene>
    <name evidence="1" type="ORF">S01H4_31546</name>
</gene>
<dbReference type="Gene3D" id="3.60.21.10">
    <property type="match status" value="1"/>
</dbReference>
<accession>X1AGU7</accession>
<proteinExistence type="predicted"/>
<dbReference type="AlphaFoldDB" id="X1AGU7"/>